<evidence type="ECO:0000256" key="14">
    <source>
        <dbReference type="SAM" id="MobiDB-lite"/>
    </source>
</evidence>
<dbReference type="InterPro" id="IPR039907">
    <property type="entry name" value="NOB1"/>
</dbReference>
<evidence type="ECO:0000256" key="12">
    <source>
        <dbReference type="PIRNR" id="PIRNR037125"/>
    </source>
</evidence>
<dbReference type="Pfam" id="PF08772">
    <property type="entry name" value="Zn_ribbon_NOB1"/>
    <property type="match status" value="1"/>
</dbReference>
<dbReference type="CDD" id="cd09876">
    <property type="entry name" value="PIN_Nob1-like"/>
    <property type="match status" value="1"/>
</dbReference>
<feature type="binding site" evidence="13">
    <location>
        <position position="298"/>
    </location>
    <ligand>
        <name>Zn(2+)</name>
        <dbReference type="ChEBI" id="CHEBI:29105"/>
    </ligand>
</feature>
<evidence type="ECO:0000256" key="11">
    <source>
        <dbReference type="ARBA" id="ARBA00045628"/>
    </source>
</evidence>
<dbReference type="GO" id="GO:0004521">
    <property type="term" value="F:RNA endonuclease activity"/>
    <property type="evidence" value="ECO:0007669"/>
    <property type="project" value="UniProtKB-UniRule"/>
</dbReference>
<dbReference type="EnsemblMetazoa" id="XM_019905919.1">
    <property type="protein sequence ID" value="XP_019761478.1"/>
    <property type="gene ID" value="LOC109538606"/>
</dbReference>
<evidence type="ECO:0000313" key="20">
    <source>
        <dbReference type="EnsemblMetazoa" id="XP_019761478.1"/>
    </source>
</evidence>
<dbReference type="GO" id="GO:0005634">
    <property type="term" value="C:nucleus"/>
    <property type="evidence" value="ECO:0007669"/>
    <property type="project" value="UniProtKB-SubCell"/>
</dbReference>
<dbReference type="AlphaFoldDB" id="J3JU89"/>
<evidence type="ECO:0000256" key="5">
    <source>
        <dbReference type="ARBA" id="ARBA00022722"/>
    </source>
</evidence>
<feature type="region of interest" description="Disordered" evidence="14">
    <location>
        <begin position="196"/>
        <end position="217"/>
    </location>
</feature>
<dbReference type="OMA" id="GYELECE"/>
<dbReference type="EMBL" id="KB631899">
    <property type="protein sequence ID" value="ERL86972.1"/>
    <property type="molecule type" value="Genomic_DNA"/>
</dbReference>
<accession>J3JU89</accession>
<keyword evidence="4" id="KW-0597">Phosphoprotein</keyword>
<keyword evidence="7" id="KW-0863">Zinc-finger</keyword>
<feature type="domain" description="Ribonuclease PIN" evidence="16">
    <location>
        <begin position="12"/>
        <end position="98"/>
    </location>
</feature>
<keyword evidence="8" id="KW-0378">Hydrolase</keyword>
<comment type="subcellular location">
    <subcellularLocation>
        <location evidence="1 12">Nucleus</location>
    </subcellularLocation>
</comment>
<sequence>MSSTGSKQVEVLVVDTTAFIQNAPLQQIADKMVTCQEVVDEIRNKRQLRRLVVLPYDLEIKHVFPENVQLITEFSKKTGDYPSLSLTDIKVMALTYQLEKEKVGTAHLRTEPVQDRPIVNTEKPADEIHPDITGFFLPGSQNPHNAETDESAQEIDPIQAEKDMAIELQEFSAKFEKLNCNDDDLKVEEDILVPVKDESCSEEEQSSSESQEDEDEEVGWITPANIAIAKKQVNSQLMEEKHVQVACMTTDFAMQNVLRQINLNVSALDGRIIKQLRTYIFRCYSCFKTTSIMTKKFCPKCGNSTLKRVGASLDENGKMQIHINSRRPLTGRGKKFSLPRIQGGKHPNNPILVEDQPMPDNRPTRLARMKCNPLDDDYTAGYSPFIMRDVYSKSAQLGIRPGVEFKQWMKRNPNESRRKRK</sequence>
<evidence type="ECO:0000256" key="9">
    <source>
        <dbReference type="ARBA" id="ARBA00022833"/>
    </source>
</evidence>
<name>J3JU89_DENPD</name>
<evidence type="ECO:0000313" key="18">
    <source>
        <dbReference type="EMBL" id="ENN76325.1"/>
    </source>
</evidence>
<reference evidence="21 22" key="2">
    <citation type="journal article" date="2013" name="Genome Biol.">
        <title>Draft genome of the mountain pine beetle, Dendroctonus ponderosae Hopkins, a major forest pest.</title>
        <authorList>
            <person name="Keeling C.I."/>
            <person name="Yuen M.M."/>
            <person name="Liao N.Y."/>
            <person name="Docking T.R."/>
            <person name="Chan S.K."/>
            <person name="Taylor G.A."/>
            <person name="Palmquist D.L."/>
            <person name="Jackman S.D."/>
            <person name="Nguyen A."/>
            <person name="Li M."/>
            <person name="Henderson H."/>
            <person name="Janes J.K."/>
            <person name="Zhao Y."/>
            <person name="Pandoh P."/>
            <person name="Moore R."/>
            <person name="Sperling F.A."/>
            <person name="Huber D.P."/>
            <person name="Birol I."/>
            <person name="Jones S.J."/>
            <person name="Bohlmann J."/>
        </authorList>
    </citation>
    <scope>NUCLEOTIDE SEQUENCE</scope>
</reference>
<dbReference type="HOGENOM" id="CLU_024666_0_0_1"/>
<evidence type="ECO:0000256" key="10">
    <source>
        <dbReference type="ARBA" id="ARBA00023242"/>
    </source>
</evidence>
<dbReference type="PANTHER" id="PTHR12814:SF2">
    <property type="entry name" value="RNA-BINDING PROTEIN NOB1"/>
    <property type="match status" value="1"/>
</dbReference>
<dbReference type="SUPFAM" id="SSF144206">
    <property type="entry name" value="NOB1 zinc finger-like"/>
    <property type="match status" value="1"/>
</dbReference>
<dbReference type="InterPro" id="IPR033411">
    <property type="entry name" value="Ribonuclease_PIN"/>
</dbReference>
<dbReference type="Pfam" id="PF17146">
    <property type="entry name" value="PIN_6"/>
    <property type="match status" value="1"/>
</dbReference>
<keyword evidence="5" id="KW-0540">Nuclease</keyword>
<feature type="compositionally biased region" description="Acidic residues" evidence="14">
    <location>
        <begin position="200"/>
        <end position="217"/>
    </location>
</feature>
<dbReference type="EMBL" id="KB740984">
    <property type="protein sequence ID" value="ENN76325.1"/>
    <property type="molecule type" value="Genomic_DNA"/>
</dbReference>
<reference evidence="20" key="3">
    <citation type="submission" date="2024-08" db="UniProtKB">
        <authorList>
            <consortium name="EnsemblMetazoa"/>
        </authorList>
    </citation>
    <scope>IDENTIFICATION</scope>
</reference>
<proteinExistence type="evidence at transcript level"/>
<dbReference type="KEGG" id="dpa:109538606"/>
<evidence type="ECO:0000256" key="1">
    <source>
        <dbReference type="ARBA" id="ARBA00004123"/>
    </source>
</evidence>
<feature type="binding site" evidence="13">
    <location>
        <position position="301"/>
    </location>
    <ligand>
        <name>Zn(2+)</name>
        <dbReference type="ChEBI" id="CHEBI:29105"/>
    </ligand>
</feature>
<feature type="binding site" evidence="13">
    <location>
        <position position="286"/>
    </location>
    <ligand>
        <name>Zn(2+)</name>
        <dbReference type="ChEBI" id="CHEBI:29105"/>
    </ligand>
</feature>
<dbReference type="GO" id="GO:0008270">
    <property type="term" value="F:zinc ion binding"/>
    <property type="evidence" value="ECO:0007669"/>
    <property type="project" value="UniProtKB-KW"/>
</dbReference>
<gene>
    <name evidence="20" type="primary">109538606</name>
    <name evidence="19" type="ORF">D910_04375</name>
    <name evidence="18" type="ORF">YQE_07288</name>
</gene>
<dbReference type="EMBL" id="BT126802">
    <property type="protein sequence ID" value="AEE61764.1"/>
    <property type="molecule type" value="mRNA"/>
</dbReference>
<dbReference type="PANTHER" id="PTHR12814">
    <property type="entry name" value="RNA-BINDING PROTEIN NOB1"/>
    <property type="match status" value="1"/>
</dbReference>
<organism evidence="17">
    <name type="scientific">Dendroctonus ponderosae</name>
    <name type="common">Mountain pine beetle</name>
    <dbReference type="NCBI Taxonomy" id="77166"/>
    <lineage>
        <taxon>Eukaryota</taxon>
        <taxon>Metazoa</taxon>
        <taxon>Ecdysozoa</taxon>
        <taxon>Arthropoda</taxon>
        <taxon>Hexapoda</taxon>
        <taxon>Insecta</taxon>
        <taxon>Pterygota</taxon>
        <taxon>Neoptera</taxon>
        <taxon>Endopterygota</taxon>
        <taxon>Coleoptera</taxon>
        <taxon>Polyphaga</taxon>
        <taxon>Cucujiformia</taxon>
        <taxon>Curculionidae</taxon>
        <taxon>Scolytinae</taxon>
        <taxon>Dendroctonus</taxon>
    </lineage>
</organism>
<dbReference type="PIRSF" id="PIRSF037125">
    <property type="entry name" value="D-site_20S_pre-rRNA_nuclease"/>
    <property type="match status" value="1"/>
</dbReference>
<dbReference type="Proteomes" id="UP000030742">
    <property type="component" value="Unassembled WGS sequence"/>
</dbReference>
<evidence type="ECO:0000313" key="17">
    <source>
        <dbReference type="EMBL" id="AEE61764.1"/>
    </source>
</evidence>
<dbReference type="GO" id="GO:0030688">
    <property type="term" value="C:preribosome, small subunit precursor"/>
    <property type="evidence" value="ECO:0007669"/>
    <property type="project" value="TreeGrafter"/>
</dbReference>
<dbReference type="Proteomes" id="UP000019118">
    <property type="component" value="Unassembled WGS sequence"/>
</dbReference>
<evidence type="ECO:0000256" key="2">
    <source>
        <dbReference type="ARBA" id="ARBA00005858"/>
    </source>
</evidence>
<dbReference type="InterPro" id="IPR014881">
    <property type="entry name" value="NOB1_Zn-bd"/>
</dbReference>
<dbReference type="OrthoDB" id="446759at2759"/>
<dbReference type="InterPro" id="IPR036283">
    <property type="entry name" value="NOB1_Zf-like_sf"/>
</dbReference>
<evidence type="ECO:0000313" key="19">
    <source>
        <dbReference type="EMBL" id="ERL86972.1"/>
    </source>
</evidence>
<reference evidence="17" key="1">
    <citation type="journal article" date="2012" name="Insect Biochem. Mol. Biol.">
        <title>Transcriptome and full-length cDNA resources for the mountain pine beetle, Dendroctonus ponderosae Hopkins, a major insect pest of pine forests.</title>
        <authorList>
            <person name="Keeling C.I."/>
            <person name="Henderson H."/>
            <person name="Li M."/>
            <person name="Yuen M."/>
            <person name="Clark E.L."/>
            <person name="Fraser J.D."/>
            <person name="Huber D.P."/>
            <person name="Liao N.Y."/>
            <person name="Roderick Docking T."/>
            <person name="Birol I."/>
            <person name="Chan S.K."/>
            <person name="Taylor G.A."/>
            <person name="Palmquist D."/>
            <person name="Jones S.J."/>
            <person name="Bohlmann J."/>
        </authorList>
    </citation>
    <scope>NUCLEOTIDE SEQUENCE</scope>
    <source>
        <tissue evidence="17">Midgut and adhering fatbody of emerged adults of both sexes 1</tissue>
    </source>
</reference>
<dbReference type="GO" id="GO:0016787">
    <property type="term" value="F:hydrolase activity"/>
    <property type="evidence" value="ECO:0007669"/>
    <property type="project" value="UniProtKB-KW"/>
</dbReference>
<comment type="similarity">
    <text evidence="2 12">Belongs to the NOB1 family.</text>
</comment>
<dbReference type="InterPro" id="IPR017117">
    <property type="entry name" value="Nob1_euk"/>
</dbReference>
<comment type="function">
    <text evidence="11">May play a role in mRNA degradation. Endonuclease required for processing of 20S pre-rRNA precursor and biogenesis of 40S ribosomal subunits.</text>
</comment>
<evidence type="ECO:0000313" key="21">
    <source>
        <dbReference type="Proteomes" id="UP000019118"/>
    </source>
</evidence>
<evidence type="ECO:0000256" key="4">
    <source>
        <dbReference type="ARBA" id="ARBA00022553"/>
    </source>
</evidence>
<evidence type="ECO:0000256" key="8">
    <source>
        <dbReference type="ARBA" id="ARBA00022801"/>
    </source>
</evidence>
<dbReference type="Gene3D" id="3.40.50.1010">
    <property type="entry name" value="5'-nuclease"/>
    <property type="match status" value="1"/>
</dbReference>
<protein>
    <recommendedName>
        <fullName evidence="3 12">RNA-binding protein NOB1</fullName>
    </recommendedName>
</protein>
<evidence type="ECO:0000256" key="6">
    <source>
        <dbReference type="ARBA" id="ARBA00022723"/>
    </source>
</evidence>
<dbReference type="FunFam" id="3.40.50.1010:FF:000018">
    <property type="entry name" value="RNA-binding protein NOB1"/>
    <property type="match status" value="1"/>
</dbReference>
<evidence type="ECO:0000256" key="7">
    <source>
        <dbReference type="ARBA" id="ARBA00022771"/>
    </source>
</evidence>
<feature type="binding site" evidence="13">
    <location>
        <position position="283"/>
    </location>
    <ligand>
        <name>Zn(2+)</name>
        <dbReference type="ChEBI" id="CHEBI:29105"/>
    </ligand>
</feature>
<keyword evidence="9 12" id="KW-0862">Zinc</keyword>
<evidence type="ECO:0000313" key="22">
    <source>
        <dbReference type="Proteomes" id="UP000030742"/>
    </source>
</evidence>
<evidence type="ECO:0000256" key="3">
    <source>
        <dbReference type="ARBA" id="ARBA00018439"/>
    </source>
</evidence>
<evidence type="ECO:0000259" key="15">
    <source>
        <dbReference type="Pfam" id="PF08772"/>
    </source>
</evidence>
<dbReference type="Gene3D" id="6.20.210.10">
    <property type="entry name" value="Nin one binding (NOB1), Zn-ribbon-like"/>
    <property type="match status" value="1"/>
</dbReference>
<keyword evidence="21" id="KW-1185">Reference proteome</keyword>
<evidence type="ECO:0000259" key="16">
    <source>
        <dbReference type="Pfam" id="PF17146"/>
    </source>
</evidence>
<dbReference type="STRING" id="77166.J3JU89"/>
<dbReference type="GO" id="GO:0030490">
    <property type="term" value="P:maturation of SSU-rRNA"/>
    <property type="evidence" value="ECO:0007669"/>
    <property type="project" value="TreeGrafter"/>
</dbReference>
<keyword evidence="10 12" id="KW-0539">Nucleus</keyword>
<feature type="domain" description="Nin one binding (NOB1) Zn-ribbon-like" evidence="15">
    <location>
        <begin position="273"/>
        <end position="344"/>
    </location>
</feature>
<keyword evidence="6 12" id="KW-0479">Metal-binding</keyword>
<evidence type="ECO:0000256" key="13">
    <source>
        <dbReference type="PIRSR" id="PIRSR037125-1"/>
    </source>
</evidence>